<evidence type="ECO:0000313" key="8">
    <source>
        <dbReference type="EMBL" id="ECU6093600.1"/>
    </source>
</evidence>
<evidence type="ECO:0000256" key="7">
    <source>
        <dbReference type="SAM" id="Phobius"/>
    </source>
</evidence>
<name>A0A606F0U0_SALET</name>
<dbReference type="InterPro" id="IPR036458">
    <property type="entry name" value="Na:dicarbo_symporter_sf"/>
</dbReference>
<feature type="non-terminal residue" evidence="8">
    <location>
        <position position="1"/>
    </location>
</feature>
<feature type="transmembrane region" description="Helical" evidence="7">
    <location>
        <begin position="37"/>
        <end position="54"/>
    </location>
</feature>
<dbReference type="SUPFAM" id="SSF118215">
    <property type="entry name" value="Proton glutamate symport protein"/>
    <property type="match status" value="1"/>
</dbReference>
<dbReference type="Gene3D" id="1.10.3860.10">
    <property type="entry name" value="Sodium:dicarboxylate symporter"/>
    <property type="match status" value="1"/>
</dbReference>
<dbReference type="PANTHER" id="PTHR42865">
    <property type="entry name" value="PROTON/GLUTAMATE-ASPARTATE SYMPORTER"/>
    <property type="match status" value="1"/>
</dbReference>
<keyword evidence="5 7" id="KW-1133">Transmembrane helix</keyword>
<feature type="transmembrane region" description="Helical" evidence="7">
    <location>
        <begin position="85"/>
        <end position="107"/>
    </location>
</feature>
<dbReference type="GO" id="GO:0005886">
    <property type="term" value="C:plasma membrane"/>
    <property type="evidence" value="ECO:0007669"/>
    <property type="project" value="TreeGrafter"/>
</dbReference>
<comment type="caution">
    <text evidence="8">The sequence shown here is derived from an EMBL/GenBank/DDBJ whole genome shotgun (WGS) entry which is preliminary data.</text>
</comment>
<feature type="transmembrane region" description="Helical" evidence="7">
    <location>
        <begin position="61"/>
        <end position="79"/>
    </location>
</feature>
<comment type="similarity">
    <text evidence="2">Belongs to the dicarboxylate/amino acid:cation symporter (DAACS) (TC 2.A.23) family.</text>
</comment>
<evidence type="ECO:0000256" key="3">
    <source>
        <dbReference type="ARBA" id="ARBA00022448"/>
    </source>
</evidence>
<proteinExistence type="inferred from homology"/>
<evidence type="ECO:0000256" key="4">
    <source>
        <dbReference type="ARBA" id="ARBA00022692"/>
    </source>
</evidence>
<dbReference type="GO" id="GO:0015184">
    <property type="term" value="F:L-cystine transmembrane transporter activity"/>
    <property type="evidence" value="ECO:0007669"/>
    <property type="project" value="TreeGrafter"/>
</dbReference>
<keyword evidence="3" id="KW-0813">Transport</keyword>
<sequence length="149" mass="14962">AASIPLAISAQEKFGVQSTIANISASFGSSMGQNGCAGIYPAIMVAMIAPTIGIDPLSLHFLAAMLPAIALGSIGVAGVGGGGTFAALIVLSTLNFPVALVGIFIAIEPIVDMARTALNVNGSMMSGVLANRILNNHTADDMPAVIDRP</sequence>
<comment type="subcellular location">
    <subcellularLocation>
        <location evidence="1">Membrane</location>
        <topology evidence="1">Multi-pass membrane protein</topology>
    </subcellularLocation>
</comment>
<protein>
    <submittedName>
        <fullName evidence="8">Cation:dicarboxylase symporter family transporter</fullName>
    </submittedName>
</protein>
<dbReference type="Pfam" id="PF00375">
    <property type="entry name" value="SDF"/>
    <property type="match status" value="1"/>
</dbReference>
<evidence type="ECO:0000256" key="2">
    <source>
        <dbReference type="ARBA" id="ARBA00006148"/>
    </source>
</evidence>
<keyword evidence="6 7" id="KW-0472">Membrane</keyword>
<evidence type="ECO:0000256" key="1">
    <source>
        <dbReference type="ARBA" id="ARBA00004141"/>
    </source>
</evidence>
<dbReference type="AlphaFoldDB" id="A0A606F0U0"/>
<evidence type="ECO:0000256" key="5">
    <source>
        <dbReference type="ARBA" id="ARBA00022989"/>
    </source>
</evidence>
<reference evidence="8" key="1">
    <citation type="submission" date="2018-07" db="EMBL/GenBank/DDBJ databases">
        <authorList>
            <consortium name="NARMS: The National Antimicrobial Resistance Monitoring System"/>
        </authorList>
    </citation>
    <scope>NUCLEOTIDE SEQUENCE</scope>
    <source>
        <strain evidence="8">CVM N56563</strain>
    </source>
</reference>
<keyword evidence="4 7" id="KW-0812">Transmembrane</keyword>
<evidence type="ECO:0000256" key="6">
    <source>
        <dbReference type="ARBA" id="ARBA00023136"/>
    </source>
</evidence>
<organism evidence="8">
    <name type="scientific">Salmonella enterica subsp. enterica serovar Kentucky</name>
    <dbReference type="NCBI Taxonomy" id="192955"/>
    <lineage>
        <taxon>Bacteria</taxon>
        <taxon>Pseudomonadati</taxon>
        <taxon>Pseudomonadota</taxon>
        <taxon>Gammaproteobacteria</taxon>
        <taxon>Enterobacterales</taxon>
        <taxon>Enterobacteriaceae</taxon>
        <taxon>Salmonella</taxon>
    </lineage>
</organism>
<dbReference type="PANTHER" id="PTHR42865:SF5">
    <property type="entry name" value="L-CYSTINE TRANSPORTER TCYP"/>
    <property type="match status" value="1"/>
</dbReference>
<gene>
    <name evidence="8" type="ORF">A3X85_12025</name>
</gene>
<accession>A0A606F0U0</accession>
<dbReference type="GO" id="GO:0015293">
    <property type="term" value="F:symporter activity"/>
    <property type="evidence" value="ECO:0007669"/>
    <property type="project" value="InterPro"/>
</dbReference>
<dbReference type="EMBL" id="AAKQMB010000011">
    <property type="protein sequence ID" value="ECU6093600.1"/>
    <property type="molecule type" value="Genomic_DNA"/>
</dbReference>
<dbReference type="InterPro" id="IPR001991">
    <property type="entry name" value="Na-dicarboxylate_symporter"/>
</dbReference>